<sequence>MTTWYSANYGFYYYKNKHMSIKTRLGERLRSFHLSFPVVVSNNQKPSADSSRIKTPTNFADKLSLPAIKSNKSSSKLLVTNSPIDSNSTSPCSDYLMSPRYSKNSNYLPYIYAQFGPSMPKNYESGLFDDIERLYVPRKESSINMLFDTSKSRSKKKSLP</sequence>
<proteinExistence type="predicted"/>
<protein>
    <submittedName>
        <fullName evidence="1">Uncharacterized protein</fullName>
    </submittedName>
</protein>
<dbReference type="Proteomes" id="UP001162131">
    <property type="component" value="Unassembled WGS sequence"/>
</dbReference>
<dbReference type="EMBL" id="CAJZBQ010000018">
    <property type="protein sequence ID" value="CAG9317289.1"/>
    <property type="molecule type" value="Genomic_DNA"/>
</dbReference>
<gene>
    <name evidence="1" type="ORF">BSTOLATCC_MIC18542</name>
</gene>
<comment type="caution">
    <text evidence="1">The sequence shown here is derived from an EMBL/GenBank/DDBJ whole genome shotgun (WGS) entry which is preliminary data.</text>
</comment>
<evidence type="ECO:0000313" key="2">
    <source>
        <dbReference type="Proteomes" id="UP001162131"/>
    </source>
</evidence>
<dbReference type="AlphaFoldDB" id="A0AAU9IVY8"/>
<name>A0AAU9IVY8_9CILI</name>
<organism evidence="1 2">
    <name type="scientific">Blepharisma stoltei</name>
    <dbReference type="NCBI Taxonomy" id="1481888"/>
    <lineage>
        <taxon>Eukaryota</taxon>
        <taxon>Sar</taxon>
        <taxon>Alveolata</taxon>
        <taxon>Ciliophora</taxon>
        <taxon>Postciliodesmatophora</taxon>
        <taxon>Heterotrichea</taxon>
        <taxon>Heterotrichida</taxon>
        <taxon>Blepharismidae</taxon>
        <taxon>Blepharisma</taxon>
    </lineage>
</organism>
<keyword evidence="2" id="KW-1185">Reference proteome</keyword>
<accession>A0AAU9IVY8</accession>
<reference evidence="1" key="1">
    <citation type="submission" date="2021-09" db="EMBL/GenBank/DDBJ databases">
        <authorList>
            <consortium name="AG Swart"/>
            <person name="Singh M."/>
            <person name="Singh A."/>
            <person name="Seah K."/>
            <person name="Emmerich C."/>
        </authorList>
    </citation>
    <scope>NUCLEOTIDE SEQUENCE</scope>
    <source>
        <strain evidence="1">ATCC30299</strain>
    </source>
</reference>
<evidence type="ECO:0000313" key="1">
    <source>
        <dbReference type="EMBL" id="CAG9317289.1"/>
    </source>
</evidence>